<dbReference type="RefSeq" id="WP_119150597.1">
    <property type="nucleotide sequence ID" value="NZ_QXJM01000039.1"/>
</dbReference>
<dbReference type="Proteomes" id="UP000266340">
    <property type="component" value="Unassembled WGS sequence"/>
</dbReference>
<keyword evidence="2" id="KW-1185">Reference proteome</keyword>
<organism evidence="1 2">
    <name type="scientific">Cohnella faecalis</name>
    <dbReference type="NCBI Taxonomy" id="2315694"/>
    <lineage>
        <taxon>Bacteria</taxon>
        <taxon>Bacillati</taxon>
        <taxon>Bacillota</taxon>
        <taxon>Bacilli</taxon>
        <taxon>Bacillales</taxon>
        <taxon>Paenibacillaceae</taxon>
        <taxon>Cohnella</taxon>
    </lineage>
</organism>
<evidence type="ECO:0000313" key="2">
    <source>
        <dbReference type="Proteomes" id="UP000266340"/>
    </source>
</evidence>
<accession>A0A398CRY4</accession>
<comment type="caution">
    <text evidence="1">The sequence shown here is derived from an EMBL/GenBank/DDBJ whole genome shotgun (WGS) entry which is preliminary data.</text>
</comment>
<reference evidence="1 2" key="1">
    <citation type="submission" date="2018-09" db="EMBL/GenBank/DDBJ databases">
        <title>Cohnella cavernae sp. nov., isolated from a karst cave.</title>
        <authorList>
            <person name="Zhu H."/>
        </authorList>
    </citation>
    <scope>NUCLEOTIDE SEQUENCE [LARGE SCALE GENOMIC DNA]</scope>
    <source>
        <strain evidence="1 2">K2E09-144</strain>
    </source>
</reference>
<proteinExistence type="predicted"/>
<sequence length="120" mass="13720">MLGAKTTGQLIPDTLDKMSIVMGMYDVKESEYYLTKENLTAIFDRYPKLKGKEFGNFIERTQLNEMPYAFALMLIGPNAFGGKEEAQEPLVREEPGYGHGDWNTKWFPKRTNSSRKIGCK</sequence>
<dbReference type="AlphaFoldDB" id="A0A398CRY4"/>
<evidence type="ECO:0000313" key="1">
    <source>
        <dbReference type="EMBL" id="RIE02557.1"/>
    </source>
</evidence>
<name>A0A398CRY4_9BACL</name>
<dbReference type="EMBL" id="QXJM01000039">
    <property type="protein sequence ID" value="RIE02557.1"/>
    <property type="molecule type" value="Genomic_DNA"/>
</dbReference>
<gene>
    <name evidence="1" type="ORF">D3H35_17880</name>
</gene>
<protein>
    <submittedName>
        <fullName evidence="1">Uncharacterized protein</fullName>
    </submittedName>
</protein>